<accession>A0A8K0FY56</accession>
<keyword evidence="2" id="KW-1185">Reference proteome</keyword>
<sequence length="111" mass="12851">MGVVQQFTSHGGFCPDMVRIGKLDKDKESCNSGDKDSAKHVLLLECPLDEKQHRKVTDRQLSISTRRYDIEFMKDRQTSRKCQRRLSQQEIVRKTGSFLQYNAELEETASL</sequence>
<proteinExistence type="predicted"/>
<dbReference type="AlphaFoldDB" id="A0A8K0FY56"/>
<reference evidence="1" key="1">
    <citation type="submission" date="2019-08" db="EMBL/GenBank/DDBJ databases">
        <title>The genome of the North American firefly Photinus pyralis.</title>
        <authorList>
            <consortium name="Photinus pyralis genome working group"/>
            <person name="Fallon T.R."/>
            <person name="Sander Lower S.E."/>
            <person name="Weng J.-K."/>
        </authorList>
    </citation>
    <scope>NUCLEOTIDE SEQUENCE</scope>
    <source>
        <strain evidence="1">TRF0915ILg1</strain>
        <tissue evidence="1">Whole body</tissue>
    </source>
</reference>
<gene>
    <name evidence="1" type="ORF">ILUMI_27451</name>
</gene>
<feature type="non-terminal residue" evidence="1">
    <location>
        <position position="1"/>
    </location>
</feature>
<dbReference type="Proteomes" id="UP000801492">
    <property type="component" value="Unassembled WGS sequence"/>
</dbReference>
<organism evidence="1 2">
    <name type="scientific">Ignelater luminosus</name>
    <name type="common">Cucubano</name>
    <name type="synonym">Pyrophorus luminosus</name>
    <dbReference type="NCBI Taxonomy" id="2038154"/>
    <lineage>
        <taxon>Eukaryota</taxon>
        <taxon>Metazoa</taxon>
        <taxon>Ecdysozoa</taxon>
        <taxon>Arthropoda</taxon>
        <taxon>Hexapoda</taxon>
        <taxon>Insecta</taxon>
        <taxon>Pterygota</taxon>
        <taxon>Neoptera</taxon>
        <taxon>Endopterygota</taxon>
        <taxon>Coleoptera</taxon>
        <taxon>Polyphaga</taxon>
        <taxon>Elateriformia</taxon>
        <taxon>Elateroidea</taxon>
        <taxon>Elateridae</taxon>
        <taxon>Agrypninae</taxon>
        <taxon>Pyrophorini</taxon>
        <taxon>Ignelater</taxon>
    </lineage>
</organism>
<comment type="caution">
    <text evidence="1">The sequence shown here is derived from an EMBL/GenBank/DDBJ whole genome shotgun (WGS) entry which is preliminary data.</text>
</comment>
<evidence type="ECO:0000313" key="2">
    <source>
        <dbReference type="Proteomes" id="UP000801492"/>
    </source>
</evidence>
<name>A0A8K0FY56_IGNLU</name>
<evidence type="ECO:0000313" key="1">
    <source>
        <dbReference type="EMBL" id="KAF2878714.1"/>
    </source>
</evidence>
<protein>
    <submittedName>
        <fullName evidence="1">Uncharacterized protein</fullName>
    </submittedName>
</protein>
<dbReference type="EMBL" id="VTPC01091300">
    <property type="protein sequence ID" value="KAF2878714.1"/>
    <property type="molecule type" value="Genomic_DNA"/>
</dbReference>